<evidence type="ECO:0000256" key="11">
    <source>
        <dbReference type="RuleBase" id="RU000363"/>
    </source>
</evidence>
<evidence type="ECO:0000256" key="8">
    <source>
        <dbReference type="ARBA" id="ARBA00044349"/>
    </source>
</evidence>
<dbReference type="GO" id="GO:0035527">
    <property type="term" value="F:3-hydroxypropionate dehydrogenase (NADP+) activity"/>
    <property type="evidence" value="ECO:0007669"/>
    <property type="project" value="UniProtKB-EC"/>
</dbReference>
<evidence type="ECO:0000256" key="10">
    <source>
        <dbReference type="ARBA" id="ARBA00047274"/>
    </source>
</evidence>
<dbReference type="InterPro" id="IPR020904">
    <property type="entry name" value="Sc_DH/Rdtase_CS"/>
</dbReference>
<sequence length="262" mass="29944">MEFKTKPNNEGYEQIMIAIITGASSGIGYEFARQIDKKNYEEIWLIGRRFEKLQDLSEKLQTRARIFALDLCEKKSFETLKKELEISNKKIGLLINSAGMGENDYFKNTSFDDDMKTLDLNIKALTAMTKFSLDFFQKDGIILNIASSAAFIPQAKFALYAASKSYVLSFSRAVRREFKDIKISVLCPNRVETEFLKKSNNNSGGIKNLGNENLEKMVEKAVKKMGKKDLITTHPSAKILLIISKIFPHSFIMWIEKKLSMY</sequence>
<dbReference type="PANTHER" id="PTHR43086">
    <property type="entry name" value="VERY-LONG-CHAIN 3-OXOOACYL-COA REDUCTASE"/>
    <property type="match status" value="1"/>
</dbReference>
<reference evidence="12 13" key="1">
    <citation type="submission" date="2009-08" db="EMBL/GenBank/DDBJ databases">
        <authorList>
            <person name="Muzny D."/>
            <person name="Qin X."/>
            <person name="Deng J."/>
            <person name="Jiang H."/>
            <person name="Liu Y."/>
            <person name="Qu J."/>
            <person name="Song X.-Z."/>
            <person name="Zhang L."/>
            <person name="Thornton R."/>
            <person name="Coyle M."/>
            <person name="Francisco L."/>
            <person name="Jackson L."/>
            <person name="Javaid M."/>
            <person name="Korchina V."/>
            <person name="Kovar C."/>
            <person name="Mata R."/>
            <person name="Mathew T."/>
            <person name="Ngo R."/>
            <person name="Nguyen L."/>
            <person name="Nguyen N."/>
            <person name="Okwuonu G."/>
            <person name="Ongeri F."/>
            <person name="Pham C."/>
            <person name="Simmons D."/>
            <person name="Wilczek-Boney K."/>
            <person name="Hale W."/>
            <person name="Jakkamsetti A."/>
            <person name="Pham P."/>
            <person name="Ruth R."/>
            <person name="San Lucas F."/>
            <person name="Warren J."/>
            <person name="Zhang J."/>
            <person name="Zhao Z."/>
            <person name="Zhou C."/>
            <person name="Zhu D."/>
            <person name="Lee S."/>
            <person name="Bess C."/>
            <person name="Blankenburg K."/>
            <person name="Forbes L."/>
            <person name="Fu Q."/>
            <person name="Gubbala S."/>
            <person name="Hirani K."/>
            <person name="Jayaseelan J.C."/>
            <person name="Lara F."/>
            <person name="Munidasa M."/>
            <person name="Palculict T."/>
            <person name="Patil S."/>
            <person name="Pu L.-L."/>
            <person name="Saada N."/>
            <person name="Tang L."/>
            <person name="Weissenberger G."/>
            <person name="Zhu Y."/>
            <person name="Hemphill L."/>
            <person name="Shang Y."/>
            <person name="Youmans B."/>
            <person name="Ayvaz T."/>
            <person name="Ross M."/>
            <person name="Santibanez J."/>
            <person name="Aqrawi P."/>
            <person name="Gross S."/>
            <person name="Joshi V."/>
            <person name="Fowler G."/>
            <person name="Nazareth L."/>
            <person name="Reid J."/>
            <person name="Worley K."/>
            <person name="Petrosino J."/>
            <person name="Highlander S."/>
            <person name="Gibbs R."/>
            <person name="Gibbs R."/>
        </authorList>
    </citation>
    <scope>NUCLEOTIDE SEQUENCE [LARGE SCALE GENOMIC DNA]</scope>
    <source>
        <strain evidence="12 13">ATCC 51170</strain>
    </source>
</reference>
<dbReference type="eggNOG" id="COG0300">
    <property type="taxonomic scope" value="Bacteria"/>
</dbReference>
<organism evidence="12 13">
    <name type="scientific">Anaerococcus vaginalis ATCC 51170</name>
    <dbReference type="NCBI Taxonomy" id="655811"/>
    <lineage>
        <taxon>Bacteria</taxon>
        <taxon>Bacillati</taxon>
        <taxon>Bacillota</taxon>
        <taxon>Tissierellia</taxon>
        <taxon>Tissierellales</taxon>
        <taxon>Peptoniphilaceae</taxon>
        <taxon>Anaerococcus</taxon>
    </lineage>
</organism>
<dbReference type="AlphaFoldDB" id="C7HWK6"/>
<proteinExistence type="inferred from homology"/>
<gene>
    <name evidence="12" type="ORF">HMPREF0078_1657</name>
</gene>
<comment type="function">
    <text evidence="9">NADP-dependent dehydrogenase with broad substrate specificity acting on 3-hydroxy acids. Catalyzes the NADP-dependent oxidation of L-allo-threonine to L-2-amino-3-keto-butyrate, which is spontaneously decarboxylated into aminoacetone. Also acts on D-threonine, L-serine, D-serine, D-3-hydroxyisobutyrate, L-3-hydroxyisobutyrate, D-glycerate and L-glycerate. Able to catalyze the reduction of the malonic semialdehyde to 3-hydroxypropionic acid. YdfG is apparently supplementing RutE, the presumed malonic semialdehyde reductase involved in pyrimidine degradation since both are able to detoxify malonic semialdehyde.</text>
</comment>
<keyword evidence="13" id="KW-1185">Reference proteome</keyword>
<dbReference type="HOGENOM" id="CLU_010194_2_1_9"/>
<name>C7HWK6_9FIRM</name>
<evidence type="ECO:0000256" key="7">
    <source>
        <dbReference type="ARBA" id="ARBA00044271"/>
    </source>
</evidence>
<dbReference type="Pfam" id="PF00106">
    <property type="entry name" value="adh_short"/>
    <property type="match status" value="1"/>
</dbReference>
<dbReference type="Proteomes" id="UP000003821">
    <property type="component" value="Unassembled WGS sequence"/>
</dbReference>
<dbReference type="Gene3D" id="3.40.50.720">
    <property type="entry name" value="NAD(P)-binding Rossmann-like Domain"/>
    <property type="match status" value="1"/>
</dbReference>
<dbReference type="PANTHER" id="PTHR43086:SF3">
    <property type="entry name" value="NADP-DEPENDENT 3-HYDROXY ACID DEHYDROGENASE YDFG"/>
    <property type="match status" value="1"/>
</dbReference>
<comment type="caution">
    <text evidence="12">The sequence shown here is derived from an EMBL/GenBank/DDBJ whole genome shotgun (WGS) entry which is preliminary data.</text>
</comment>
<comment type="catalytic activity">
    <reaction evidence="3">
        <text>L-allo-threonine + NADP(+) = aminoacetone + CO2 + NADPH</text>
        <dbReference type="Rhea" id="RHEA:43524"/>
        <dbReference type="ChEBI" id="CHEBI:16526"/>
        <dbReference type="ChEBI" id="CHEBI:57783"/>
        <dbReference type="ChEBI" id="CHEBI:58320"/>
        <dbReference type="ChEBI" id="CHEBI:58349"/>
        <dbReference type="ChEBI" id="CHEBI:58585"/>
        <dbReference type="EC" id="1.1.1.381"/>
    </reaction>
</comment>
<dbReference type="EC" id="1.1.1.381" evidence="5"/>
<comment type="catalytic activity">
    <reaction evidence="10">
        <text>3-hydroxypropanoate + NADP(+) = 3-oxopropanoate + NADPH + H(+)</text>
        <dbReference type="Rhea" id="RHEA:26438"/>
        <dbReference type="ChEBI" id="CHEBI:15378"/>
        <dbReference type="ChEBI" id="CHEBI:16510"/>
        <dbReference type="ChEBI" id="CHEBI:33190"/>
        <dbReference type="ChEBI" id="CHEBI:57783"/>
        <dbReference type="ChEBI" id="CHEBI:58349"/>
        <dbReference type="EC" id="1.1.1.298"/>
    </reaction>
</comment>
<dbReference type="SUPFAM" id="SSF51735">
    <property type="entry name" value="NAD(P)-binding Rossmann-fold domains"/>
    <property type="match status" value="1"/>
</dbReference>
<evidence type="ECO:0000256" key="4">
    <source>
        <dbReference type="ARBA" id="ARBA00044050"/>
    </source>
</evidence>
<dbReference type="EMBL" id="ACXU01000024">
    <property type="protein sequence ID" value="EEU11788.1"/>
    <property type="molecule type" value="Genomic_DNA"/>
</dbReference>
<dbReference type="EC" id="1.1.1.298" evidence="4"/>
<evidence type="ECO:0000256" key="9">
    <source>
        <dbReference type="ARBA" id="ARBA00045650"/>
    </source>
</evidence>
<evidence type="ECO:0000256" key="1">
    <source>
        <dbReference type="ARBA" id="ARBA00006484"/>
    </source>
</evidence>
<evidence type="ECO:0000256" key="3">
    <source>
        <dbReference type="ARBA" id="ARBA00043812"/>
    </source>
</evidence>
<evidence type="ECO:0000256" key="2">
    <source>
        <dbReference type="ARBA" id="ARBA00023002"/>
    </source>
</evidence>
<dbReference type="PRINTS" id="PR00081">
    <property type="entry name" value="GDHRDH"/>
</dbReference>
<evidence type="ECO:0000313" key="13">
    <source>
        <dbReference type="Proteomes" id="UP000003821"/>
    </source>
</evidence>
<protein>
    <recommendedName>
        <fullName evidence="6">NADP-dependent 3-hydroxy acid dehydrogenase YdfG</fullName>
        <ecNumber evidence="4">1.1.1.298</ecNumber>
        <ecNumber evidence="5">1.1.1.381</ecNumber>
    </recommendedName>
    <alternativeName>
        <fullName evidence="8">L-allo-threonine dehydrogenase</fullName>
    </alternativeName>
    <alternativeName>
        <fullName evidence="7">Malonic semialdehyde reductase</fullName>
    </alternativeName>
</protein>
<accession>C7HWK6</accession>
<evidence type="ECO:0000256" key="5">
    <source>
        <dbReference type="ARBA" id="ARBA00044059"/>
    </source>
</evidence>
<dbReference type="InterPro" id="IPR036291">
    <property type="entry name" value="NAD(P)-bd_dom_sf"/>
</dbReference>
<keyword evidence="2" id="KW-0560">Oxidoreductase</keyword>
<comment type="similarity">
    <text evidence="1 11">Belongs to the short-chain dehydrogenases/reductases (SDR) family.</text>
</comment>
<dbReference type="PROSITE" id="PS00061">
    <property type="entry name" value="ADH_SHORT"/>
    <property type="match status" value="1"/>
</dbReference>
<dbReference type="PRINTS" id="PR00080">
    <property type="entry name" value="SDRFAMILY"/>
</dbReference>
<evidence type="ECO:0000256" key="6">
    <source>
        <dbReference type="ARBA" id="ARBA00044065"/>
    </source>
</evidence>
<dbReference type="InterPro" id="IPR002347">
    <property type="entry name" value="SDR_fam"/>
</dbReference>
<evidence type="ECO:0000313" key="12">
    <source>
        <dbReference type="EMBL" id="EEU11788.1"/>
    </source>
</evidence>